<keyword evidence="1" id="KW-0472">Membrane</keyword>
<proteinExistence type="predicted"/>
<accession>A0A2H0VJ54</accession>
<comment type="caution">
    <text evidence="2">The sequence shown here is derived from an EMBL/GenBank/DDBJ whole genome shotgun (WGS) entry which is preliminary data.</text>
</comment>
<evidence type="ECO:0000256" key="1">
    <source>
        <dbReference type="SAM" id="Phobius"/>
    </source>
</evidence>
<protein>
    <submittedName>
        <fullName evidence="2">Uncharacterized protein</fullName>
    </submittedName>
</protein>
<keyword evidence="1" id="KW-0812">Transmembrane</keyword>
<dbReference type="InterPro" id="IPR014717">
    <property type="entry name" value="Transl_elong_EF1B/ribsomal_bS6"/>
</dbReference>
<evidence type="ECO:0000313" key="2">
    <source>
        <dbReference type="EMBL" id="PIR98340.1"/>
    </source>
</evidence>
<organism evidence="2 3">
    <name type="scientific">Candidatus Colwellbacteria bacterium CG10_big_fil_rev_8_21_14_0_10_41_28</name>
    <dbReference type="NCBI Taxonomy" id="1974539"/>
    <lineage>
        <taxon>Bacteria</taxon>
        <taxon>Candidatus Colwelliibacteriota</taxon>
    </lineage>
</organism>
<sequence length="180" mass="19719">MANSELSTYLTPKVILNYSLLVGFFIFIGAIVSFLGGEIRSSSDSLSSNRTEIDRRIKVVSNIAELRGQTAEVDAAIVELRKVIPERNQIFSFPRYLEGLASQSSVAIGFNFSGDTVESTNSSAGNNDFRVSIRGNYSDVIGFIDKLEQGTFLVNLESIDVTKLDTEFSAGVGGKVYFYE</sequence>
<evidence type="ECO:0000313" key="3">
    <source>
        <dbReference type="Proteomes" id="UP000230776"/>
    </source>
</evidence>
<dbReference type="Pfam" id="PF04350">
    <property type="entry name" value="PilO"/>
    <property type="match status" value="1"/>
</dbReference>
<dbReference type="AlphaFoldDB" id="A0A2H0VJ54"/>
<feature type="transmembrane region" description="Helical" evidence="1">
    <location>
        <begin position="15"/>
        <end position="36"/>
    </location>
</feature>
<name>A0A2H0VJ54_9BACT</name>
<keyword evidence="1" id="KW-1133">Transmembrane helix</keyword>
<dbReference type="InterPro" id="IPR007445">
    <property type="entry name" value="PilO"/>
</dbReference>
<dbReference type="EMBL" id="PFAG01000021">
    <property type="protein sequence ID" value="PIR98340.1"/>
    <property type="molecule type" value="Genomic_DNA"/>
</dbReference>
<dbReference type="Proteomes" id="UP000230776">
    <property type="component" value="Unassembled WGS sequence"/>
</dbReference>
<reference evidence="3" key="1">
    <citation type="submission" date="2017-09" db="EMBL/GenBank/DDBJ databases">
        <title>Depth-based differentiation of microbial function through sediment-hosted aquifers and enrichment of novel symbionts in the deep terrestrial subsurface.</title>
        <authorList>
            <person name="Probst A.J."/>
            <person name="Ladd B."/>
            <person name="Jarett J.K."/>
            <person name="Geller-Mcgrath D.E."/>
            <person name="Sieber C.M.K."/>
            <person name="Emerson J.B."/>
            <person name="Anantharaman K."/>
            <person name="Thomas B.C."/>
            <person name="Malmstrom R."/>
            <person name="Stieglmeier M."/>
            <person name="Klingl A."/>
            <person name="Woyke T."/>
            <person name="Ryan C.M."/>
            <person name="Banfield J.F."/>
        </authorList>
    </citation>
    <scope>NUCLEOTIDE SEQUENCE [LARGE SCALE GENOMIC DNA]</scope>
</reference>
<dbReference type="Gene3D" id="3.30.70.60">
    <property type="match status" value="1"/>
</dbReference>
<gene>
    <name evidence="2" type="ORF">COT88_02105</name>
</gene>